<keyword evidence="1" id="KW-0732">Signal</keyword>
<dbReference type="AlphaFoldDB" id="A0A2P4Y880"/>
<name>A0A2P4Y880_9STRA</name>
<feature type="domain" description="RXLR phytopathogen effector protein WY-domain" evidence="2">
    <location>
        <begin position="147"/>
        <end position="197"/>
    </location>
</feature>
<reference evidence="3 4" key="1">
    <citation type="journal article" date="2017" name="Genome Biol. Evol.">
        <title>Phytophthora megakarya and P. palmivora, closely related causal agents of cacao black pod rot, underwent increases in genome sizes and gene numbers by different mechanisms.</title>
        <authorList>
            <person name="Ali S.S."/>
            <person name="Shao J."/>
            <person name="Lary D.J."/>
            <person name="Kronmiller B."/>
            <person name="Shen D."/>
            <person name="Strem M.D."/>
            <person name="Amoako-Attah I."/>
            <person name="Akrofi A.Y."/>
            <person name="Begoude B.A."/>
            <person name="Ten Hoopen G.M."/>
            <person name="Coulibaly K."/>
            <person name="Kebe B.I."/>
            <person name="Melnick R.L."/>
            <person name="Guiltinan M.J."/>
            <person name="Tyler B.M."/>
            <person name="Meinhardt L.W."/>
            <person name="Bailey B.A."/>
        </authorList>
    </citation>
    <scope>NUCLEOTIDE SEQUENCE [LARGE SCALE GENOMIC DNA]</scope>
    <source>
        <strain evidence="4">sbr112.9</strain>
    </source>
</reference>
<evidence type="ECO:0000259" key="2">
    <source>
        <dbReference type="Pfam" id="PF18634"/>
    </source>
</evidence>
<sequence>MGVADVALVVMTTLLITFTPIWGVTDWDDTSIHRITSANDNTVVRSHVDTTVDRRQLRNSDVTERDDLAENEQRNAFSTGLAQVAGITASYTLTAQKLTLMTLLHVNMRPKDVFNLLKLNQLKLTKNTATTLEENSALLEWLKYSVAYRTKMGDDMWYSNDKIYFKLLKLAPEAELAKFFQVLRNNPELKSVGDELQLVQYKMWSMAGLEPSDLDKFLRMTTSVNAKNSIYFGYTQYWLSLVKP</sequence>
<gene>
    <name evidence="3" type="ORF">PHPALM_9081</name>
</gene>
<evidence type="ECO:0000313" key="3">
    <source>
        <dbReference type="EMBL" id="POM74008.1"/>
    </source>
</evidence>
<dbReference type="OrthoDB" id="110905at2759"/>
<proteinExistence type="predicted"/>
<keyword evidence="4" id="KW-1185">Reference proteome</keyword>
<evidence type="ECO:0000256" key="1">
    <source>
        <dbReference type="SAM" id="SignalP"/>
    </source>
</evidence>
<feature type="chain" id="PRO_5015174726" evidence="1">
    <location>
        <begin position="24"/>
        <end position="244"/>
    </location>
</feature>
<dbReference type="Pfam" id="PF18634">
    <property type="entry name" value="RXLR_WY"/>
    <property type="match status" value="1"/>
</dbReference>
<organism evidence="3 4">
    <name type="scientific">Phytophthora palmivora</name>
    <dbReference type="NCBI Taxonomy" id="4796"/>
    <lineage>
        <taxon>Eukaryota</taxon>
        <taxon>Sar</taxon>
        <taxon>Stramenopiles</taxon>
        <taxon>Oomycota</taxon>
        <taxon>Peronosporomycetes</taxon>
        <taxon>Peronosporales</taxon>
        <taxon>Peronosporaceae</taxon>
        <taxon>Phytophthora</taxon>
    </lineage>
</organism>
<feature type="signal peptide" evidence="1">
    <location>
        <begin position="1"/>
        <end position="23"/>
    </location>
</feature>
<dbReference type="Proteomes" id="UP000237271">
    <property type="component" value="Unassembled WGS sequence"/>
</dbReference>
<protein>
    <submittedName>
        <fullName evidence="3">Avirulence protein (Avh)</fullName>
    </submittedName>
</protein>
<comment type="caution">
    <text evidence="3">The sequence shown here is derived from an EMBL/GenBank/DDBJ whole genome shotgun (WGS) entry which is preliminary data.</text>
</comment>
<evidence type="ECO:0000313" key="4">
    <source>
        <dbReference type="Proteomes" id="UP000237271"/>
    </source>
</evidence>
<dbReference type="InterPro" id="IPR040786">
    <property type="entry name" value="RXLR_WY"/>
</dbReference>
<accession>A0A2P4Y880</accession>
<dbReference type="EMBL" id="NCKW01004950">
    <property type="protein sequence ID" value="POM74008.1"/>
    <property type="molecule type" value="Genomic_DNA"/>
</dbReference>